<feature type="transmembrane region" description="Helical" evidence="5">
    <location>
        <begin position="222"/>
        <end position="247"/>
    </location>
</feature>
<feature type="transmembrane region" description="Helical" evidence="5">
    <location>
        <begin position="102"/>
        <end position="120"/>
    </location>
</feature>
<protein>
    <submittedName>
        <fullName evidence="6">Uncharacterized protein</fullName>
    </submittedName>
</protein>
<gene>
    <name evidence="6" type="ORF">HOLleu_04557</name>
</gene>
<feature type="transmembrane region" description="Helical" evidence="5">
    <location>
        <begin position="12"/>
        <end position="29"/>
    </location>
</feature>
<dbReference type="InterPro" id="IPR037185">
    <property type="entry name" value="EmrE-like"/>
</dbReference>
<organism evidence="6 7">
    <name type="scientific">Holothuria leucospilota</name>
    <name type="common">Black long sea cucumber</name>
    <name type="synonym">Mertensiothuria leucospilota</name>
    <dbReference type="NCBI Taxonomy" id="206669"/>
    <lineage>
        <taxon>Eukaryota</taxon>
        <taxon>Metazoa</taxon>
        <taxon>Echinodermata</taxon>
        <taxon>Eleutherozoa</taxon>
        <taxon>Echinozoa</taxon>
        <taxon>Holothuroidea</taxon>
        <taxon>Aspidochirotacea</taxon>
        <taxon>Aspidochirotida</taxon>
        <taxon>Holothuriidae</taxon>
        <taxon>Holothuria</taxon>
    </lineage>
</organism>
<accession>A0A9Q1CUL3</accession>
<evidence type="ECO:0000256" key="2">
    <source>
        <dbReference type="ARBA" id="ARBA00022692"/>
    </source>
</evidence>
<name>A0A9Q1CUL3_HOLLE</name>
<keyword evidence="7" id="KW-1185">Reference proteome</keyword>
<feature type="transmembrane region" description="Helical" evidence="5">
    <location>
        <begin position="71"/>
        <end position="95"/>
    </location>
</feature>
<evidence type="ECO:0000313" key="6">
    <source>
        <dbReference type="EMBL" id="KAJ8051109.1"/>
    </source>
</evidence>
<feature type="transmembrane region" description="Helical" evidence="5">
    <location>
        <begin position="161"/>
        <end position="183"/>
    </location>
</feature>
<keyword evidence="3 5" id="KW-1133">Transmembrane helix</keyword>
<comment type="subcellular location">
    <subcellularLocation>
        <location evidence="1">Membrane</location>
        <topology evidence="1">Multi-pass membrane protein</topology>
    </subcellularLocation>
</comment>
<feature type="transmembrane region" description="Helical" evidence="5">
    <location>
        <begin position="253"/>
        <end position="272"/>
    </location>
</feature>
<proteinExistence type="predicted"/>
<evidence type="ECO:0000256" key="1">
    <source>
        <dbReference type="ARBA" id="ARBA00004141"/>
    </source>
</evidence>
<evidence type="ECO:0000313" key="7">
    <source>
        <dbReference type="Proteomes" id="UP001152320"/>
    </source>
</evidence>
<sequence>MTLSTVFESNKGLLYCMAYCVMMTLQTNIAKALMYTIRASYVTFIRCLSLAFTLPLVEWNAAAATCNTTDLLIYVACSIIGVIPYCTANLCFSLMGVGDSTAIEFGGSLILVGVIAHFILDEKLSISYFILLLVDFLGIVFVVKPSFVFGSLEKHVRYKEIGAIIAMTGAVFLALWPILVRTLVKRNTLFSFLVTALHGLAGMIAAGVWTTIESAWKIPETWLAGLTLVGYGVVGTLQFYIGIAAIGNEEAKNVAVALTLSVAFSYVLQLTMFQAEVDWVSVGGAVIVVFCVTCSAYWTYLEGKVNSL</sequence>
<evidence type="ECO:0000256" key="3">
    <source>
        <dbReference type="ARBA" id="ARBA00022989"/>
    </source>
</evidence>
<keyword evidence="4 5" id="KW-0472">Membrane</keyword>
<comment type="caution">
    <text evidence="6">The sequence shown here is derived from an EMBL/GenBank/DDBJ whole genome shotgun (WGS) entry which is preliminary data.</text>
</comment>
<evidence type="ECO:0000256" key="4">
    <source>
        <dbReference type="ARBA" id="ARBA00023136"/>
    </source>
</evidence>
<dbReference type="GO" id="GO:0016020">
    <property type="term" value="C:membrane"/>
    <property type="evidence" value="ECO:0007669"/>
    <property type="project" value="UniProtKB-SubCell"/>
</dbReference>
<feature type="transmembrane region" description="Helical" evidence="5">
    <location>
        <begin position="126"/>
        <end position="149"/>
    </location>
</feature>
<keyword evidence="2 5" id="KW-0812">Transmembrane</keyword>
<feature type="transmembrane region" description="Helical" evidence="5">
    <location>
        <begin position="189"/>
        <end position="210"/>
    </location>
</feature>
<dbReference type="PANTHER" id="PTHR22911:SF6">
    <property type="entry name" value="SOLUTE CARRIER FAMILY 35 MEMBER G1"/>
    <property type="match status" value="1"/>
</dbReference>
<dbReference type="SUPFAM" id="SSF103481">
    <property type="entry name" value="Multidrug resistance efflux transporter EmrE"/>
    <property type="match status" value="1"/>
</dbReference>
<dbReference type="EMBL" id="JAIZAY010000001">
    <property type="protein sequence ID" value="KAJ8051109.1"/>
    <property type="molecule type" value="Genomic_DNA"/>
</dbReference>
<feature type="transmembrane region" description="Helical" evidence="5">
    <location>
        <begin position="41"/>
        <end position="59"/>
    </location>
</feature>
<feature type="transmembrane region" description="Helical" evidence="5">
    <location>
        <begin position="279"/>
        <end position="300"/>
    </location>
</feature>
<dbReference type="Proteomes" id="UP001152320">
    <property type="component" value="Chromosome 1"/>
</dbReference>
<reference evidence="6" key="1">
    <citation type="submission" date="2021-10" db="EMBL/GenBank/DDBJ databases">
        <title>Tropical sea cucumber genome reveals ecological adaptation and Cuvierian tubules defense mechanism.</title>
        <authorList>
            <person name="Chen T."/>
        </authorList>
    </citation>
    <scope>NUCLEOTIDE SEQUENCE</scope>
    <source>
        <strain evidence="6">Nanhai2018</strain>
        <tissue evidence="6">Muscle</tissue>
    </source>
</reference>
<dbReference type="OrthoDB" id="306876at2759"/>
<dbReference type="PANTHER" id="PTHR22911">
    <property type="entry name" value="ACYL-MALONYL CONDENSING ENZYME-RELATED"/>
    <property type="match status" value="1"/>
</dbReference>
<dbReference type="AlphaFoldDB" id="A0A9Q1CUL3"/>
<evidence type="ECO:0000256" key="5">
    <source>
        <dbReference type="SAM" id="Phobius"/>
    </source>
</evidence>